<protein>
    <submittedName>
        <fullName evidence="2">Uncharacterized protein</fullName>
    </submittedName>
</protein>
<dbReference type="STRING" id="128403.WA1_10310"/>
<accession>A0A139WRR1</accession>
<feature type="compositionally biased region" description="Basic and acidic residues" evidence="1">
    <location>
        <begin position="39"/>
        <end position="52"/>
    </location>
</feature>
<feature type="compositionally biased region" description="Basic and acidic residues" evidence="1">
    <location>
        <begin position="1"/>
        <end position="11"/>
    </location>
</feature>
<dbReference type="Proteomes" id="UP000076925">
    <property type="component" value="Unassembled WGS sequence"/>
</dbReference>
<feature type="compositionally biased region" description="Polar residues" evidence="1">
    <location>
        <begin position="12"/>
        <end position="35"/>
    </location>
</feature>
<feature type="region of interest" description="Disordered" evidence="1">
    <location>
        <begin position="1"/>
        <end position="108"/>
    </location>
</feature>
<comment type="caution">
    <text evidence="2">The sequence shown here is derived from an EMBL/GenBank/DDBJ whole genome shotgun (WGS) entry which is preliminary data.</text>
</comment>
<evidence type="ECO:0000313" key="3">
    <source>
        <dbReference type="Proteomes" id="UP000076925"/>
    </source>
</evidence>
<name>A0A139WRR1_9CYAN</name>
<reference evidence="2 3" key="1">
    <citation type="journal article" date="2013" name="Genome Biol. Evol.">
        <title>Genomes of Stigonematalean cyanobacteria (subsection V) and the evolution of oxygenic photosynthesis from prokaryotes to plastids.</title>
        <authorList>
            <person name="Dagan T."/>
            <person name="Roettger M."/>
            <person name="Stucken K."/>
            <person name="Landan G."/>
            <person name="Koch R."/>
            <person name="Major P."/>
            <person name="Gould S.B."/>
            <person name="Goremykin V.V."/>
            <person name="Rippka R."/>
            <person name="Tandeau de Marsac N."/>
            <person name="Gugger M."/>
            <person name="Lockhart P.J."/>
            <person name="Allen J.F."/>
            <person name="Brune I."/>
            <person name="Maus I."/>
            <person name="Puhler A."/>
            <person name="Martin W.F."/>
        </authorList>
    </citation>
    <scope>NUCLEOTIDE SEQUENCE [LARGE SCALE GENOMIC DNA]</scope>
    <source>
        <strain evidence="2 3">PCC 7110</strain>
    </source>
</reference>
<dbReference type="AlphaFoldDB" id="A0A139WRR1"/>
<evidence type="ECO:0000313" key="2">
    <source>
        <dbReference type="EMBL" id="KYC35109.1"/>
    </source>
</evidence>
<dbReference type="RefSeq" id="WP_017743923.1">
    <property type="nucleotide sequence ID" value="NZ_KQ976354.1"/>
</dbReference>
<dbReference type="EMBL" id="ANNX02000053">
    <property type="protein sequence ID" value="KYC35109.1"/>
    <property type="molecule type" value="Genomic_DNA"/>
</dbReference>
<evidence type="ECO:0000256" key="1">
    <source>
        <dbReference type="SAM" id="MobiDB-lite"/>
    </source>
</evidence>
<keyword evidence="3" id="KW-1185">Reference proteome</keyword>
<organism evidence="2 3">
    <name type="scientific">Scytonema hofmannii PCC 7110</name>
    <dbReference type="NCBI Taxonomy" id="128403"/>
    <lineage>
        <taxon>Bacteria</taxon>
        <taxon>Bacillati</taxon>
        <taxon>Cyanobacteriota</taxon>
        <taxon>Cyanophyceae</taxon>
        <taxon>Nostocales</taxon>
        <taxon>Scytonemataceae</taxon>
        <taxon>Scytonema</taxon>
    </lineage>
</organism>
<sequence length="108" mass="11694">MVERPIKKSERQSNTNADSNSENLDSTPPVESNPKSIKRNSDRGADSSERRSSGKGKKSSYGNEFKPPVNPALARGPKPVKSKPNVIVEPQVEAESVSEESQDQATEG</sequence>
<gene>
    <name evidence="2" type="ORF">WA1_10310</name>
</gene>
<proteinExistence type="predicted"/>
<dbReference type="OrthoDB" id="489122at2"/>